<dbReference type="EMBL" id="BQNB010009135">
    <property type="protein sequence ID" value="GJS59226.1"/>
    <property type="molecule type" value="Genomic_DNA"/>
</dbReference>
<comment type="caution">
    <text evidence="2">The sequence shown here is derived from an EMBL/GenBank/DDBJ whole genome shotgun (WGS) entry which is preliminary data.</text>
</comment>
<keyword evidence="3" id="KW-1185">Reference proteome</keyword>
<feature type="compositionally biased region" description="Basic and acidic residues" evidence="1">
    <location>
        <begin position="1"/>
        <end position="11"/>
    </location>
</feature>
<organism evidence="2 3">
    <name type="scientific">Tanacetum coccineum</name>
    <dbReference type="NCBI Taxonomy" id="301880"/>
    <lineage>
        <taxon>Eukaryota</taxon>
        <taxon>Viridiplantae</taxon>
        <taxon>Streptophyta</taxon>
        <taxon>Embryophyta</taxon>
        <taxon>Tracheophyta</taxon>
        <taxon>Spermatophyta</taxon>
        <taxon>Magnoliopsida</taxon>
        <taxon>eudicotyledons</taxon>
        <taxon>Gunneridae</taxon>
        <taxon>Pentapetalae</taxon>
        <taxon>asterids</taxon>
        <taxon>campanulids</taxon>
        <taxon>Asterales</taxon>
        <taxon>Asteraceae</taxon>
        <taxon>Asteroideae</taxon>
        <taxon>Anthemideae</taxon>
        <taxon>Anthemidinae</taxon>
        <taxon>Tanacetum</taxon>
    </lineage>
</organism>
<accession>A0ABQ4X238</accession>
<feature type="region of interest" description="Disordered" evidence="1">
    <location>
        <begin position="1"/>
        <end position="28"/>
    </location>
</feature>
<protein>
    <recommendedName>
        <fullName evidence="4">Reverse transcriptase domain-containing protein</fullName>
    </recommendedName>
</protein>
<proteinExistence type="predicted"/>
<dbReference type="Proteomes" id="UP001151760">
    <property type="component" value="Unassembled WGS sequence"/>
</dbReference>
<evidence type="ECO:0008006" key="4">
    <source>
        <dbReference type="Google" id="ProtNLM"/>
    </source>
</evidence>
<name>A0ABQ4X238_9ASTR</name>
<evidence type="ECO:0000313" key="2">
    <source>
        <dbReference type="EMBL" id="GJS59226.1"/>
    </source>
</evidence>
<reference evidence="2" key="1">
    <citation type="journal article" date="2022" name="Int. J. Mol. Sci.">
        <title>Draft Genome of Tanacetum Coccineum: Genomic Comparison of Closely Related Tanacetum-Family Plants.</title>
        <authorList>
            <person name="Yamashiro T."/>
            <person name="Shiraishi A."/>
            <person name="Nakayama K."/>
            <person name="Satake H."/>
        </authorList>
    </citation>
    <scope>NUCLEOTIDE SEQUENCE</scope>
</reference>
<evidence type="ECO:0000313" key="3">
    <source>
        <dbReference type="Proteomes" id="UP001151760"/>
    </source>
</evidence>
<sequence>MESDEVIKSSVEDLVQTPSESEDLSDIESECDVPVCDDFMTFSNPLFDSYNDSTSSDDESFFDEDVPKENFKIYSNPLFDEEIISTKIDPHHFNEESDLIESLLNKNTVITSPNIDFLLEEFAGELTLINPIPPEIAETNFDLKEDIRLIKKLLYDNSSPRPPKELNSEISDAMIESFSSSPIPVKDSDSLMEEIDIFLAADDSIPPGIDSDGYDSEEDNLFLEYEPDPGELTRVVVEDIFGEPRVHMPNVLPTHPTLCQDLDFTLSTDFSGSDLVVSFPFRNRNKTFDPGISIEVQSKRFLSLNKFSISFISDPLSPVLETLLPFSSEIEDKVFNPGILVSKEEKYPHLLSHRGFKAFKIIH</sequence>
<gene>
    <name evidence="2" type="ORF">Tco_0654010</name>
</gene>
<reference evidence="2" key="2">
    <citation type="submission" date="2022-01" db="EMBL/GenBank/DDBJ databases">
        <authorList>
            <person name="Yamashiro T."/>
            <person name="Shiraishi A."/>
            <person name="Satake H."/>
            <person name="Nakayama K."/>
        </authorList>
    </citation>
    <scope>NUCLEOTIDE SEQUENCE</scope>
</reference>
<evidence type="ECO:0000256" key="1">
    <source>
        <dbReference type="SAM" id="MobiDB-lite"/>
    </source>
</evidence>